<dbReference type="GO" id="GO:0003677">
    <property type="term" value="F:DNA binding"/>
    <property type="evidence" value="ECO:0007669"/>
    <property type="project" value="InterPro"/>
</dbReference>
<gene>
    <name evidence="3" type="ORF">SAMN02745131_03560</name>
</gene>
<keyword evidence="1" id="KW-0175">Coiled coil</keyword>
<proteinExistence type="predicted"/>
<dbReference type="AlphaFoldDB" id="A0A1M5EMC0"/>
<dbReference type="InterPro" id="IPR001387">
    <property type="entry name" value="Cro/C1-type_HTH"/>
</dbReference>
<organism evidence="3 4">
    <name type="scientific">Flavisolibacter ginsengisoli DSM 18119</name>
    <dbReference type="NCBI Taxonomy" id="1121884"/>
    <lineage>
        <taxon>Bacteria</taxon>
        <taxon>Pseudomonadati</taxon>
        <taxon>Bacteroidota</taxon>
        <taxon>Chitinophagia</taxon>
        <taxon>Chitinophagales</taxon>
        <taxon>Chitinophagaceae</taxon>
        <taxon>Flavisolibacter</taxon>
    </lineage>
</organism>
<evidence type="ECO:0000313" key="3">
    <source>
        <dbReference type="EMBL" id="SHF80347.1"/>
    </source>
</evidence>
<dbReference type="EMBL" id="FQUU01000019">
    <property type="protein sequence ID" value="SHF80347.1"/>
    <property type="molecule type" value="Genomic_DNA"/>
</dbReference>
<dbReference type="Gene3D" id="1.10.260.40">
    <property type="entry name" value="lambda repressor-like DNA-binding domains"/>
    <property type="match status" value="1"/>
</dbReference>
<dbReference type="PROSITE" id="PS50943">
    <property type="entry name" value="HTH_CROC1"/>
    <property type="match status" value="1"/>
</dbReference>
<evidence type="ECO:0000313" key="4">
    <source>
        <dbReference type="Proteomes" id="UP000184048"/>
    </source>
</evidence>
<name>A0A1M5EMC0_9BACT</name>
<dbReference type="CDD" id="cd00093">
    <property type="entry name" value="HTH_XRE"/>
    <property type="match status" value="1"/>
</dbReference>
<evidence type="ECO:0000259" key="2">
    <source>
        <dbReference type="PROSITE" id="PS50943"/>
    </source>
</evidence>
<dbReference type="InterPro" id="IPR010982">
    <property type="entry name" value="Lambda_DNA-bd_dom_sf"/>
</dbReference>
<dbReference type="SUPFAM" id="SSF47413">
    <property type="entry name" value="lambda repressor-like DNA-binding domains"/>
    <property type="match status" value="1"/>
</dbReference>
<accession>A0A1M5EMC0</accession>
<protein>
    <submittedName>
        <fullName evidence="3">Helix-turn-helix domain-containing protein</fullName>
    </submittedName>
</protein>
<feature type="domain" description="HTH cro/C1-type" evidence="2">
    <location>
        <begin position="71"/>
        <end position="126"/>
    </location>
</feature>
<evidence type="ECO:0000256" key="1">
    <source>
        <dbReference type="SAM" id="Coils"/>
    </source>
</evidence>
<dbReference type="STRING" id="1121884.SAMN02745131_03560"/>
<feature type="coiled-coil region" evidence="1">
    <location>
        <begin position="166"/>
        <end position="193"/>
    </location>
</feature>
<dbReference type="Proteomes" id="UP000184048">
    <property type="component" value="Unassembled WGS sequence"/>
</dbReference>
<reference evidence="3 4" key="1">
    <citation type="submission" date="2016-11" db="EMBL/GenBank/DDBJ databases">
        <authorList>
            <person name="Jaros S."/>
            <person name="Januszkiewicz K."/>
            <person name="Wedrychowicz H."/>
        </authorList>
    </citation>
    <scope>NUCLEOTIDE SEQUENCE [LARGE SCALE GENOMIC DNA]</scope>
    <source>
        <strain evidence="3 4">DSM 18119</strain>
    </source>
</reference>
<keyword evidence="4" id="KW-1185">Reference proteome</keyword>
<sequence>MQSIPAFSRICRTYKVTQVLVSKLFVQVYFRTTNDYFRMAVTGKLIYFERLNIKAIMMETAEPRVHQGRNVKRFREMCGLKQEALALELGADWNQKRISLLEAKEEIEPEILKQVADVLKMPVEAFTKLDDDGAFNIISNTFNSHDYSTSIGYRSSFNFNVADKWMEALEENKRLYERLLQSEREKVELLERLLNERK</sequence>